<protein>
    <recommendedName>
        <fullName evidence="5">Histone-lysine N-methyltransferase SETMAR</fullName>
    </recommendedName>
</protein>
<keyword evidence="4" id="KW-1185">Reference proteome</keyword>
<proteinExistence type="predicted"/>
<dbReference type="InterPro" id="IPR036397">
    <property type="entry name" value="RNaseH_sf"/>
</dbReference>
<evidence type="ECO:0008006" key="5">
    <source>
        <dbReference type="Google" id="ProtNLM"/>
    </source>
</evidence>
<reference evidence="3 4" key="1">
    <citation type="journal article" date="2019" name="Commun. Biol.">
        <title>The bagworm genome reveals a unique fibroin gene that provides high tensile strength.</title>
        <authorList>
            <person name="Kono N."/>
            <person name="Nakamura H."/>
            <person name="Ohtoshi R."/>
            <person name="Tomita M."/>
            <person name="Numata K."/>
            <person name="Arakawa K."/>
        </authorList>
    </citation>
    <scope>NUCLEOTIDE SEQUENCE [LARGE SCALE GENOMIC DNA]</scope>
</reference>
<keyword evidence="2" id="KW-1133">Transmembrane helix</keyword>
<accession>A0A4C1XEB4</accession>
<evidence type="ECO:0000313" key="3">
    <source>
        <dbReference type="EMBL" id="GBP62261.1"/>
    </source>
</evidence>
<dbReference type="EMBL" id="BGZK01000837">
    <property type="protein sequence ID" value="GBP62261.1"/>
    <property type="molecule type" value="Genomic_DNA"/>
</dbReference>
<evidence type="ECO:0000256" key="1">
    <source>
        <dbReference type="SAM" id="MobiDB-lite"/>
    </source>
</evidence>
<keyword evidence="2" id="KW-0472">Membrane</keyword>
<dbReference type="GO" id="GO:0003676">
    <property type="term" value="F:nucleic acid binding"/>
    <property type="evidence" value="ECO:0007669"/>
    <property type="project" value="InterPro"/>
</dbReference>
<dbReference type="Gene3D" id="3.30.420.10">
    <property type="entry name" value="Ribonuclease H-like superfamily/Ribonuclease H"/>
    <property type="match status" value="1"/>
</dbReference>
<dbReference type="AlphaFoldDB" id="A0A4C1XEB4"/>
<organism evidence="3 4">
    <name type="scientific">Eumeta variegata</name>
    <name type="common">Bagworm moth</name>
    <name type="synonym">Eumeta japonica</name>
    <dbReference type="NCBI Taxonomy" id="151549"/>
    <lineage>
        <taxon>Eukaryota</taxon>
        <taxon>Metazoa</taxon>
        <taxon>Ecdysozoa</taxon>
        <taxon>Arthropoda</taxon>
        <taxon>Hexapoda</taxon>
        <taxon>Insecta</taxon>
        <taxon>Pterygota</taxon>
        <taxon>Neoptera</taxon>
        <taxon>Endopterygota</taxon>
        <taxon>Lepidoptera</taxon>
        <taxon>Glossata</taxon>
        <taxon>Ditrysia</taxon>
        <taxon>Tineoidea</taxon>
        <taxon>Psychidae</taxon>
        <taxon>Oiketicinae</taxon>
        <taxon>Eumeta</taxon>
    </lineage>
</organism>
<feature type="compositionally biased region" description="Basic and acidic residues" evidence="1">
    <location>
        <begin position="400"/>
        <end position="412"/>
    </location>
</feature>
<feature type="region of interest" description="Disordered" evidence="1">
    <location>
        <begin position="379"/>
        <end position="418"/>
    </location>
</feature>
<gene>
    <name evidence="3" type="ORF">EVAR_8597_1</name>
</gene>
<name>A0A4C1XEB4_EUMVA</name>
<comment type="caution">
    <text evidence="3">The sequence shown here is derived from an EMBL/GenBank/DDBJ whole genome shotgun (WGS) entry which is preliminary data.</text>
</comment>
<feature type="transmembrane region" description="Helical" evidence="2">
    <location>
        <begin position="309"/>
        <end position="330"/>
    </location>
</feature>
<evidence type="ECO:0000313" key="4">
    <source>
        <dbReference type="Proteomes" id="UP000299102"/>
    </source>
</evidence>
<evidence type="ECO:0000256" key="2">
    <source>
        <dbReference type="SAM" id="Phobius"/>
    </source>
</evidence>
<keyword evidence="2" id="KW-0812">Transmembrane</keyword>
<dbReference type="Proteomes" id="UP000299102">
    <property type="component" value="Unassembled WGS sequence"/>
</dbReference>
<sequence length="418" mass="48469">MEYSQGPDLVKRVSVKRKKYLENEHWRAIAVLYYDFKRFNNVAPSRATVLQRLREFRNERNSLHDEEYKACSTFTPDNIPRVHKMMKNDNRFRILLGLHPQRIENGHGGLVHKTLLVKSSPDDASSHTAALTVNFLKENNITVLENPPYSLDLAIYSYLEFFNLKKIEYFVCGKFVYRSVLALKKTILNTPRKSDKRQLTDAGREGDVRETSNRLACGRIGDTLLTRRRVKTKLRIKESRLIIIATDRQPPESRKVITATHGQSKTQKRYRYVANLLGRNCISNGGGRTKGGFVEGCVVMEGRMGHGGMTLLSGSAMSLAALMLSSVVAIEKRPSRRCNTIVRVSLKDERFHEGIGCYEDIDNESEVGFAEIRKERLNRRKEQDKKRNRRQGLKKRRWRHEMETKNRQEEKKKRFIIK</sequence>
<feature type="compositionally biased region" description="Basic residues" evidence="1">
    <location>
        <begin position="386"/>
        <end position="399"/>
    </location>
</feature>